<dbReference type="EC" id="6.3.4.15" evidence="5"/>
<keyword evidence="2" id="KW-0547">Nucleotide-binding</keyword>
<dbReference type="InterPro" id="IPR003142">
    <property type="entry name" value="BPL_C"/>
</dbReference>
<evidence type="ECO:0000256" key="2">
    <source>
        <dbReference type="ARBA" id="ARBA00022741"/>
    </source>
</evidence>
<dbReference type="Gene3D" id="2.30.30.100">
    <property type="match status" value="1"/>
</dbReference>
<dbReference type="Proteomes" id="UP000559404">
    <property type="component" value="Unassembled WGS sequence"/>
</dbReference>
<dbReference type="GO" id="GO:0005737">
    <property type="term" value="C:cytoplasm"/>
    <property type="evidence" value="ECO:0007669"/>
    <property type="project" value="TreeGrafter"/>
</dbReference>
<keyword evidence="9" id="KW-1185">Reference proteome</keyword>
<comment type="caution">
    <text evidence="8">The sequence shown here is derived from an EMBL/GenBank/DDBJ whole genome shotgun (WGS) entry which is preliminary data.</text>
</comment>
<dbReference type="PANTHER" id="PTHR12835">
    <property type="entry name" value="BIOTIN PROTEIN LIGASE"/>
    <property type="match status" value="1"/>
</dbReference>
<dbReference type="PROSITE" id="PS51733">
    <property type="entry name" value="BPL_LPL_CATALYTIC"/>
    <property type="match status" value="1"/>
</dbReference>
<proteinExistence type="predicted"/>
<dbReference type="InterPro" id="IPR004143">
    <property type="entry name" value="BPL_LPL_catalytic"/>
</dbReference>
<evidence type="ECO:0000256" key="5">
    <source>
        <dbReference type="ARBA" id="ARBA00024227"/>
    </source>
</evidence>
<dbReference type="EMBL" id="JACEON010000017">
    <property type="protein sequence ID" value="MBA4613243.1"/>
    <property type="molecule type" value="Genomic_DNA"/>
</dbReference>
<evidence type="ECO:0000256" key="4">
    <source>
        <dbReference type="ARBA" id="ARBA00023267"/>
    </source>
</evidence>
<keyword evidence="4" id="KW-0092">Biotin</keyword>
<keyword evidence="1 8" id="KW-0436">Ligase</keyword>
<organism evidence="8 9">
    <name type="scientific">Stappia taiwanensis</name>
    <dbReference type="NCBI Taxonomy" id="992267"/>
    <lineage>
        <taxon>Bacteria</taxon>
        <taxon>Pseudomonadati</taxon>
        <taxon>Pseudomonadota</taxon>
        <taxon>Alphaproteobacteria</taxon>
        <taxon>Hyphomicrobiales</taxon>
        <taxon>Stappiaceae</taxon>
        <taxon>Stappia</taxon>
    </lineage>
</organism>
<evidence type="ECO:0000259" key="7">
    <source>
        <dbReference type="PROSITE" id="PS51733"/>
    </source>
</evidence>
<keyword evidence="3" id="KW-0067">ATP-binding</keyword>
<evidence type="ECO:0000313" key="8">
    <source>
        <dbReference type="EMBL" id="MBA4613243.1"/>
    </source>
</evidence>
<dbReference type="InterPro" id="IPR045864">
    <property type="entry name" value="aa-tRNA-synth_II/BPL/LPL"/>
</dbReference>
<dbReference type="AlphaFoldDB" id="A0A838Y2M1"/>
<dbReference type="GO" id="GO:0004077">
    <property type="term" value="F:biotin--[biotin carboxyl-carrier protein] ligase activity"/>
    <property type="evidence" value="ECO:0007669"/>
    <property type="project" value="UniProtKB-EC"/>
</dbReference>
<dbReference type="Gene3D" id="3.30.930.10">
    <property type="entry name" value="Bira Bifunctional Protein, Domain 2"/>
    <property type="match status" value="1"/>
</dbReference>
<dbReference type="SUPFAM" id="SSF50037">
    <property type="entry name" value="C-terminal domain of transcriptional repressors"/>
    <property type="match status" value="1"/>
</dbReference>
<accession>A0A838Y2M1</accession>
<evidence type="ECO:0000256" key="1">
    <source>
        <dbReference type="ARBA" id="ARBA00022598"/>
    </source>
</evidence>
<evidence type="ECO:0000256" key="6">
    <source>
        <dbReference type="ARBA" id="ARBA00047846"/>
    </source>
</evidence>
<comment type="catalytic activity">
    <reaction evidence="6">
        <text>biotin + L-lysyl-[protein] + ATP = N(6)-biotinyl-L-lysyl-[protein] + AMP + diphosphate + H(+)</text>
        <dbReference type="Rhea" id="RHEA:11756"/>
        <dbReference type="Rhea" id="RHEA-COMP:9752"/>
        <dbReference type="Rhea" id="RHEA-COMP:10505"/>
        <dbReference type="ChEBI" id="CHEBI:15378"/>
        <dbReference type="ChEBI" id="CHEBI:29969"/>
        <dbReference type="ChEBI" id="CHEBI:30616"/>
        <dbReference type="ChEBI" id="CHEBI:33019"/>
        <dbReference type="ChEBI" id="CHEBI:57586"/>
        <dbReference type="ChEBI" id="CHEBI:83144"/>
        <dbReference type="ChEBI" id="CHEBI:456215"/>
        <dbReference type="EC" id="6.3.4.15"/>
    </reaction>
</comment>
<dbReference type="Pfam" id="PF02237">
    <property type="entry name" value="BPL_C"/>
    <property type="match status" value="1"/>
</dbReference>
<name>A0A838Y2M1_9HYPH</name>
<dbReference type="SUPFAM" id="SSF55681">
    <property type="entry name" value="Class II aaRS and biotin synthetases"/>
    <property type="match status" value="1"/>
</dbReference>
<dbReference type="Pfam" id="PF03099">
    <property type="entry name" value="BPL_LplA_LipB"/>
    <property type="match status" value="1"/>
</dbReference>
<gene>
    <name evidence="8" type="ORF">H1W37_16400</name>
</gene>
<protein>
    <recommendedName>
        <fullName evidence="5">biotin--[biotin carboxyl-carrier protein] ligase</fullName>
        <ecNumber evidence="5">6.3.4.15</ecNumber>
    </recommendedName>
</protein>
<dbReference type="CDD" id="cd16442">
    <property type="entry name" value="BPL"/>
    <property type="match status" value="1"/>
</dbReference>
<sequence length="269" mass="28802">MVFDGRTHPEAGGFRVAAFSDVSSTNAVALEAAANGDEGNLWIVARRQTAGRGRRARAWVSEPGNLYASLLLIDPATPERLAQLPIVAALALAHAVDHMCSAYHLAQLKWPNDLLIGGRKISGILIEASTGPDGRRAVVCGFGLNLAHHPDLPGYPTADLAGLGYPVQPEAAYRALNQAMATQLDRWRREPFSAVLDDWRGRATGIGRPIRVRLADRELEGVFVGLDDEGRLLLRGEDGANRVISAGDVFFPHVESETGRSGGQTGVSL</sequence>
<dbReference type="NCBIfam" id="TIGR00121">
    <property type="entry name" value="birA_ligase"/>
    <property type="match status" value="1"/>
</dbReference>
<dbReference type="PANTHER" id="PTHR12835:SF5">
    <property type="entry name" value="BIOTIN--PROTEIN LIGASE"/>
    <property type="match status" value="1"/>
</dbReference>
<evidence type="ECO:0000256" key="3">
    <source>
        <dbReference type="ARBA" id="ARBA00022840"/>
    </source>
</evidence>
<evidence type="ECO:0000313" key="9">
    <source>
        <dbReference type="Proteomes" id="UP000559404"/>
    </source>
</evidence>
<dbReference type="GO" id="GO:0005524">
    <property type="term" value="F:ATP binding"/>
    <property type="evidence" value="ECO:0007669"/>
    <property type="project" value="UniProtKB-KW"/>
</dbReference>
<feature type="domain" description="BPL/LPL catalytic" evidence="7">
    <location>
        <begin position="15"/>
        <end position="192"/>
    </location>
</feature>
<reference evidence="8 9" key="1">
    <citation type="submission" date="2020-07" db="EMBL/GenBank/DDBJ databases">
        <authorList>
            <person name="Li M."/>
        </authorList>
    </citation>
    <scope>NUCLEOTIDE SEQUENCE [LARGE SCALE GENOMIC DNA]</scope>
    <source>
        <strain evidence="8 9">DSM 23284</strain>
    </source>
</reference>
<reference evidence="8 9" key="2">
    <citation type="submission" date="2020-08" db="EMBL/GenBank/DDBJ databases">
        <title>Stappia taiwanensis sp. nov., isolated from a coastal thermal spring.</title>
        <authorList>
            <person name="Kampfer P."/>
        </authorList>
    </citation>
    <scope>NUCLEOTIDE SEQUENCE [LARGE SCALE GENOMIC DNA]</scope>
    <source>
        <strain evidence="8 9">DSM 23284</strain>
    </source>
</reference>
<dbReference type="InterPro" id="IPR004408">
    <property type="entry name" value="Biotin_CoA_COase_ligase"/>
</dbReference>
<dbReference type="InterPro" id="IPR008988">
    <property type="entry name" value="Transcriptional_repressor_C"/>
</dbReference>